<dbReference type="GO" id="GO:0005524">
    <property type="term" value="F:ATP binding"/>
    <property type="evidence" value="ECO:0007669"/>
    <property type="project" value="UniProtKB-UniRule"/>
</dbReference>
<reference evidence="12" key="1">
    <citation type="submission" date="2025-08" db="UniProtKB">
        <authorList>
            <consortium name="Ensembl"/>
        </authorList>
    </citation>
    <scope>IDENTIFICATION</scope>
</reference>
<keyword evidence="5" id="KW-0418">Kinase</keyword>
<dbReference type="SUPFAM" id="SSF56112">
    <property type="entry name" value="Protein kinase-like (PK-like)"/>
    <property type="match status" value="1"/>
</dbReference>
<evidence type="ECO:0000256" key="10">
    <source>
        <dbReference type="SAM" id="MobiDB-lite"/>
    </source>
</evidence>
<keyword evidence="2" id="KW-0723">Serine/threonine-protein kinase</keyword>
<evidence type="ECO:0000256" key="7">
    <source>
        <dbReference type="ARBA" id="ARBA00047899"/>
    </source>
</evidence>
<dbReference type="GO" id="GO:0000226">
    <property type="term" value="P:microtubule cytoskeleton organization"/>
    <property type="evidence" value="ECO:0007669"/>
    <property type="project" value="TreeGrafter"/>
</dbReference>
<dbReference type="InterPro" id="IPR017441">
    <property type="entry name" value="Protein_kinase_ATP_BS"/>
</dbReference>
<keyword evidence="6 9" id="KW-0067">ATP-binding</keyword>
<comment type="catalytic activity">
    <reaction evidence="7">
        <text>L-threonyl-[protein] + ATP = O-phospho-L-threonyl-[protein] + ADP + H(+)</text>
        <dbReference type="Rhea" id="RHEA:46608"/>
        <dbReference type="Rhea" id="RHEA-COMP:11060"/>
        <dbReference type="Rhea" id="RHEA-COMP:11605"/>
        <dbReference type="ChEBI" id="CHEBI:15378"/>
        <dbReference type="ChEBI" id="CHEBI:30013"/>
        <dbReference type="ChEBI" id="CHEBI:30616"/>
        <dbReference type="ChEBI" id="CHEBI:61977"/>
        <dbReference type="ChEBI" id="CHEBI:456216"/>
        <dbReference type="EC" id="2.7.11.1"/>
    </reaction>
</comment>
<dbReference type="PROSITE" id="PS50011">
    <property type="entry name" value="PROTEIN_KINASE_DOM"/>
    <property type="match status" value="1"/>
</dbReference>
<feature type="compositionally biased region" description="Low complexity" evidence="10">
    <location>
        <begin position="30"/>
        <end position="46"/>
    </location>
</feature>
<evidence type="ECO:0000256" key="8">
    <source>
        <dbReference type="ARBA" id="ARBA00048679"/>
    </source>
</evidence>
<dbReference type="EC" id="2.7.11.1" evidence="1"/>
<organism evidence="12 13">
    <name type="scientific">Paramormyrops kingsleyae</name>
    <dbReference type="NCBI Taxonomy" id="1676925"/>
    <lineage>
        <taxon>Eukaryota</taxon>
        <taxon>Metazoa</taxon>
        <taxon>Chordata</taxon>
        <taxon>Craniata</taxon>
        <taxon>Vertebrata</taxon>
        <taxon>Euteleostomi</taxon>
        <taxon>Actinopterygii</taxon>
        <taxon>Neopterygii</taxon>
        <taxon>Teleostei</taxon>
        <taxon>Osteoglossocephala</taxon>
        <taxon>Osteoglossomorpha</taxon>
        <taxon>Osteoglossiformes</taxon>
        <taxon>Mormyridae</taxon>
        <taxon>Paramormyrops</taxon>
    </lineage>
</organism>
<evidence type="ECO:0000256" key="2">
    <source>
        <dbReference type="ARBA" id="ARBA00022527"/>
    </source>
</evidence>
<dbReference type="PANTHER" id="PTHR24346">
    <property type="entry name" value="MAP/MICROTUBULE AFFINITY-REGULATING KINASE"/>
    <property type="match status" value="1"/>
</dbReference>
<evidence type="ECO:0000256" key="9">
    <source>
        <dbReference type="PROSITE-ProRule" id="PRU10141"/>
    </source>
</evidence>
<comment type="catalytic activity">
    <reaction evidence="8">
        <text>L-seryl-[protein] + ATP = O-phospho-L-seryl-[protein] + ADP + H(+)</text>
        <dbReference type="Rhea" id="RHEA:17989"/>
        <dbReference type="Rhea" id="RHEA-COMP:9863"/>
        <dbReference type="Rhea" id="RHEA-COMP:11604"/>
        <dbReference type="ChEBI" id="CHEBI:15378"/>
        <dbReference type="ChEBI" id="CHEBI:29999"/>
        <dbReference type="ChEBI" id="CHEBI:30616"/>
        <dbReference type="ChEBI" id="CHEBI:83421"/>
        <dbReference type="ChEBI" id="CHEBI:456216"/>
        <dbReference type="EC" id="2.7.11.1"/>
    </reaction>
</comment>
<dbReference type="GO" id="GO:0005737">
    <property type="term" value="C:cytoplasm"/>
    <property type="evidence" value="ECO:0007669"/>
    <property type="project" value="TreeGrafter"/>
</dbReference>
<dbReference type="Ensembl" id="ENSPKIT00000008490.1">
    <property type="protein sequence ID" value="ENSPKIP00000027719.1"/>
    <property type="gene ID" value="ENSPKIG00000009515.1"/>
</dbReference>
<feature type="compositionally biased region" description="Basic and acidic residues" evidence="10">
    <location>
        <begin position="11"/>
        <end position="21"/>
    </location>
</feature>
<dbReference type="AlphaFoldDB" id="A0A3B3SAF6"/>
<accession>A0A3B3SAF6</accession>
<evidence type="ECO:0000256" key="4">
    <source>
        <dbReference type="ARBA" id="ARBA00022741"/>
    </source>
</evidence>
<evidence type="ECO:0000259" key="11">
    <source>
        <dbReference type="PROSITE" id="PS50011"/>
    </source>
</evidence>
<evidence type="ECO:0000256" key="1">
    <source>
        <dbReference type="ARBA" id="ARBA00012513"/>
    </source>
</evidence>
<reference evidence="12" key="2">
    <citation type="submission" date="2025-09" db="UniProtKB">
        <authorList>
            <consortium name="Ensembl"/>
        </authorList>
    </citation>
    <scope>IDENTIFICATION</scope>
</reference>
<dbReference type="GO" id="GO:0035556">
    <property type="term" value="P:intracellular signal transduction"/>
    <property type="evidence" value="ECO:0007669"/>
    <property type="project" value="TreeGrafter"/>
</dbReference>
<keyword evidence="4 9" id="KW-0547">Nucleotide-binding</keyword>
<dbReference type="GeneTree" id="ENSGT00940000154862"/>
<protein>
    <recommendedName>
        <fullName evidence="1">non-specific serine/threonine protein kinase</fullName>
        <ecNumber evidence="1">2.7.11.1</ecNumber>
    </recommendedName>
</protein>
<proteinExistence type="predicted"/>
<dbReference type="Proteomes" id="UP000261540">
    <property type="component" value="Unplaced"/>
</dbReference>
<dbReference type="PANTHER" id="PTHR24346:SF82">
    <property type="entry name" value="KP78A-RELATED"/>
    <property type="match status" value="1"/>
</dbReference>
<name>A0A3B3SAF6_9TELE</name>
<evidence type="ECO:0000313" key="13">
    <source>
        <dbReference type="Proteomes" id="UP000261540"/>
    </source>
</evidence>
<evidence type="ECO:0000313" key="12">
    <source>
        <dbReference type="Ensembl" id="ENSPKIP00000027719.1"/>
    </source>
</evidence>
<feature type="binding site" evidence="9">
    <location>
        <position position="84"/>
    </location>
    <ligand>
        <name>ATP</name>
        <dbReference type="ChEBI" id="CHEBI:30616"/>
    </ligand>
</feature>
<dbReference type="InterPro" id="IPR011009">
    <property type="entry name" value="Kinase-like_dom_sf"/>
</dbReference>
<evidence type="ECO:0000256" key="5">
    <source>
        <dbReference type="ARBA" id="ARBA00022777"/>
    </source>
</evidence>
<sequence>MSTRTPLPTVNERETENHTSHGDGCTEVLTRSGRSGARGRNSTSSADEQPHVGNYRLLKTIGKGNFAKVKLARHILTGREVAIKIIDKTQLNPTSLQKMYLWQDHSFGFCVSHRQQAWQAQQGASCLPCSRSSKDSVKEHSLKEGQPALFPMSLGCLLSVINPHLICIASLS</sequence>
<dbReference type="FunFam" id="3.30.200.20:FF:000003">
    <property type="entry name" value="Non-specific serine/threonine protein kinase"/>
    <property type="match status" value="1"/>
</dbReference>
<evidence type="ECO:0000256" key="6">
    <source>
        <dbReference type="ARBA" id="ARBA00022840"/>
    </source>
</evidence>
<feature type="region of interest" description="Disordered" evidence="10">
    <location>
        <begin position="1"/>
        <end position="51"/>
    </location>
</feature>
<feature type="domain" description="Protein kinase" evidence="11">
    <location>
        <begin position="55"/>
        <end position="172"/>
    </location>
</feature>
<dbReference type="PROSITE" id="PS00107">
    <property type="entry name" value="PROTEIN_KINASE_ATP"/>
    <property type="match status" value="1"/>
</dbReference>
<keyword evidence="3" id="KW-0808">Transferase</keyword>
<evidence type="ECO:0000256" key="3">
    <source>
        <dbReference type="ARBA" id="ARBA00022679"/>
    </source>
</evidence>
<keyword evidence="13" id="KW-1185">Reference proteome</keyword>
<dbReference type="GO" id="GO:0050321">
    <property type="term" value="F:tau-protein kinase activity"/>
    <property type="evidence" value="ECO:0007669"/>
    <property type="project" value="TreeGrafter"/>
</dbReference>
<dbReference type="Gene3D" id="3.30.200.20">
    <property type="entry name" value="Phosphorylase Kinase, domain 1"/>
    <property type="match status" value="1"/>
</dbReference>
<dbReference type="InterPro" id="IPR000719">
    <property type="entry name" value="Prot_kinase_dom"/>
</dbReference>